<dbReference type="GO" id="GO:0050660">
    <property type="term" value="F:flavin adenine dinucleotide binding"/>
    <property type="evidence" value="ECO:0007669"/>
    <property type="project" value="TreeGrafter"/>
</dbReference>
<proteinExistence type="inferred from homology"/>
<dbReference type="GO" id="GO:0030976">
    <property type="term" value="F:thiamine pyrophosphate binding"/>
    <property type="evidence" value="ECO:0007669"/>
    <property type="project" value="InterPro"/>
</dbReference>
<comment type="caution">
    <text evidence="5">The sequence shown here is derived from an EMBL/GenBank/DDBJ whole genome shotgun (WGS) entry which is preliminary data.</text>
</comment>
<dbReference type="PANTHER" id="PTHR18968:SF166">
    <property type="entry name" value="2-HYDROXYACYL-COA LYASE 2"/>
    <property type="match status" value="1"/>
</dbReference>
<dbReference type="InterPro" id="IPR029061">
    <property type="entry name" value="THDP-binding"/>
</dbReference>
<dbReference type="Gene3D" id="3.40.50.1220">
    <property type="entry name" value="TPP-binding domain"/>
    <property type="match status" value="1"/>
</dbReference>
<evidence type="ECO:0000259" key="3">
    <source>
        <dbReference type="Pfam" id="PF00205"/>
    </source>
</evidence>
<feature type="domain" description="Thiamine pyrophosphate enzyme central" evidence="3">
    <location>
        <begin position="1"/>
        <end position="110"/>
    </location>
</feature>
<comment type="cofactor">
    <cofactor evidence="1">
        <name>thiamine diphosphate</name>
        <dbReference type="ChEBI" id="CHEBI:58937"/>
    </cofactor>
</comment>
<protein>
    <recommendedName>
        <fullName evidence="6">Thiamine pyrophosphate enzyme TPP-binding domain-containing protein</fullName>
    </recommendedName>
</protein>
<dbReference type="SUPFAM" id="SSF52518">
    <property type="entry name" value="Thiamin diphosphate-binding fold (THDP-binding)"/>
    <property type="match status" value="1"/>
</dbReference>
<evidence type="ECO:0008006" key="6">
    <source>
        <dbReference type="Google" id="ProtNLM"/>
    </source>
</evidence>
<sequence>GSLVHWSDAHDALRQLIERIQAPVYLNAMARGSVRQDHPLFFSRTRRGALARADVILIIGTPLDFRLAYGKRFNPQASIIQVDTDPTELGRNRDIDVCVEGDAGAVLEQLLAELGDGRPDHGSWLKTLREEEEKTLATRQEFLNSEAVPIHPLRLCKEMAEFVDENTIVIGDGGDIVNLAAQVLPINYPGQWYDPGPMGTLGVGTGFAMAVKTALPEKKVLMVNGDGTFGLNGFEFDTFVRFDLPVVSVVGNDRQWGQIAVGQRMMYGRDRAIATVLRDSARYDKVVEGLGGHGEFVEQPQDIRPALERAFASGKPACVNVITDPDPPGIRGGYQFM</sequence>
<gene>
    <name evidence="5" type="ORF">S01H1_02366</name>
</gene>
<dbReference type="GO" id="GO:0009097">
    <property type="term" value="P:isoleucine biosynthetic process"/>
    <property type="evidence" value="ECO:0007669"/>
    <property type="project" value="TreeGrafter"/>
</dbReference>
<feature type="domain" description="Thiamine pyrophosphate enzyme TPP-binding" evidence="4">
    <location>
        <begin position="172"/>
        <end position="321"/>
    </location>
</feature>
<feature type="non-terminal residue" evidence="5">
    <location>
        <position position="1"/>
    </location>
</feature>
<dbReference type="Pfam" id="PF02775">
    <property type="entry name" value="TPP_enzyme_C"/>
    <property type="match status" value="1"/>
</dbReference>
<dbReference type="Pfam" id="PF00205">
    <property type="entry name" value="TPP_enzyme_M"/>
    <property type="match status" value="1"/>
</dbReference>
<dbReference type="CDD" id="cd02004">
    <property type="entry name" value="TPP_BZL_OCoD_HPCL"/>
    <property type="match status" value="1"/>
</dbReference>
<name>X0TBV7_9ZZZZ</name>
<organism evidence="5">
    <name type="scientific">marine sediment metagenome</name>
    <dbReference type="NCBI Taxonomy" id="412755"/>
    <lineage>
        <taxon>unclassified sequences</taxon>
        <taxon>metagenomes</taxon>
        <taxon>ecological metagenomes</taxon>
    </lineage>
</organism>
<dbReference type="GO" id="GO:0009099">
    <property type="term" value="P:L-valine biosynthetic process"/>
    <property type="evidence" value="ECO:0007669"/>
    <property type="project" value="TreeGrafter"/>
</dbReference>
<dbReference type="GO" id="GO:0000287">
    <property type="term" value="F:magnesium ion binding"/>
    <property type="evidence" value="ECO:0007669"/>
    <property type="project" value="InterPro"/>
</dbReference>
<comment type="similarity">
    <text evidence="2">Belongs to the TPP enzyme family.</text>
</comment>
<dbReference type="EMBL" id="BARS01001131">
    <property type="protein sequence ID" value="GAF85672.1"/>
    <property type="molecule type" value="Genomic_DNA"/>
</dbReference>
<evidence type="ECO:0000259" key="4">
    <source>
        <dbReference type="Pfam" id="PF02775"/>
    </source>
</evidence>
<dbReference type="SUPFAM" id="SSF52467">
    <property type="entry name" value="DHS-like NAD/FAD-binding domain"/>
    <property type="match status" value="1"/>
</dbReference>
<dbReference type="AlphaFoldDB" id="X0TBV7"/>
<dbReference type="GO" id="GO:0003984">
    <property type="term" value="F:acetolactate synthase activity"/>
    <property type="evidence" value="ECO:0007669"/>
    <property type="project" value="TreeGrafter"/>
</dbReference>
<dbReference type="GO" id="GO:0005948">
    <property type="term" value="C:acetolactate synthase complex"/>
    <property type="evidence" value="ECO:0007669"/>
    <property type="project" value="TreeGrafter"/>
</dbReference>
<dbReference type="InterPro" id="IPR029035">
    <property type="entry name" value="DHS-like_NAD/FAD-binding_dom"/>
</dbReference>
<evidence type="ECO:0000256" key="2">
    <source>
        <dbReference type="ARBA" id="ARBA00007812"/>
    </source>
</evidence>
<dbReference type="InterPro" id="IPR045229">
    <property type="entry name" value="TPP_enz"/>
</dbReference>
<accession>X0TBV7</accession>
<evidence type="ECO:0000313" key="5">
    <source>
        <dbReference type="EMBL" id="GAF85672.1"/>
    </source>
</evidence>
<dbReference type="PANTHER" id="PTHR18968">
    <property type="entry name" value="THIAMINE PYROPHOSPHATE ENZYMES"/>
    <property type="match status" value="1"/>
</dbReference>
<reference evidence="5" key="1">
    <citation type="journal article" date="2014" name="Front. Microbiol.">
        <title>High frequency of phylogenetically diverse reductive dehalogenase-homologous genes in deep subseafloor sedimentary metagenomes.</title>
        <authorList>
            <person name="Kawai M."/>
            <person name="Futagami T."/>
            <person name="Toyoda A."/>
            <person name="Takaki Y."/>
            <person name="Nishi S."/>
            <person name="Hori S."/>
            <person name="Arai W."/>
            <person name="Tsubouchi T."/>
            <person name="Morono Y."/>
            <person name="Uchiyama I."/>
            <person name="Ito T."/>
            <person name="Fujiyama A."/>
            <person name="Inagaki F."/>
            <person name="Takami H."/>
        </authorList>
    </citation>
    <scope>NUCLEOTIDE SEQUENCE</scope>
    <source>
        <strain evidence="5">Expedition CK06-06</strain>
    </source>
</reference>
<evidence type="ECO:0000256" key="1">
    <source>
        <dbReference type="ARBA" id="ARBA00001964"/>
    </source>
</evidence>
<dbReference type="Gene3D" id="3.40.50.970">
    <property type="match status" value="1"/>
</dbReference>
<dbReference type="InterPro" id="IPR011766">
    <property type="entry name" value="TPP_enzyme_TPP-bd"/>
</dbReference>
<dbReference type="InterPro" id="IPR012000">
    <property type="entry name" value="Thiamin_PyroP_enz_cen_dom"/>
</dbReference>